<dbReference type="PANTHER" id="PTHR24251:SF37">
    <property type="entry name" value="CUB DOMAIN-CONTAINING PROTEIN"/>
    <property type="match status" value="1"/>
</dbReference>
<dbReference type="EMBL" id="BMAT01009913">
    <property type="protein sequence ID" value="GFS16226.1"/>
    <property type="molecule type" value="Genomic_DNA"/>
</dbReference>
<proteinExistence type="predicted"/>
<dbReference type="AlphaFoldDB" id="A0AAV4J4N4"/>
<dbReference type="Pfam" id="PF00431">
    <property type="entry name" value="CUB"/>
    <property type="match status" value="2"/>
</dbReference>
<sequence>MVLTSAYGEQLTGNAGAIQSPSYPEYYTNRAYNVWTITTNPGTRVRLTFDAFDLEDGGSGCVHDSLVIRDGRSKKAELLQRLCGSNILPLTVTATGNVMYLEFRSDHSVPRTGFSARWSTDCDDNLTGNTGTLLSINYPSNYPDNVRCVTTITTDPGTRVRLTFDTFDVQSGPVCNTSCPDDSLVIRNGNNHTARPLGRLCGDDLPLPVTTSGNVMYLEFTSQSSGVRPGYQARWTAVNVTEEREVFPNECQQVLGICAQTFSSPVNYTDGFCE</sequence>
<dbReference type="SUPFAM" id="SSF49854">
    <property type="entry name" value="Spermadhesin, CUB domain"/>
    <property type="match status" value="2"/>
</dbReference>
<evidence type="ECO:0000256" key="3">
    <source>
        <dbReference type="PROSITE-ProRule" id="PRU00059"/>
    </source>
</evidence>
<protein>
    <submittedName>
        <fullName evidence="5">Tolloid-like protein 1</fullName>
    </submittedName>
</protein>
<reference evidence="5 6" key="1">
    <citation type="journal article" date="2021" name="Elife">
        <title>Chloroplast acquisition without the gene transfer in kleptoplastic sea slugs, Plakobranchus ocellatus.</title>
        <authorList>
            <person name="Maeda T."/>
            <person name="Takahashi S."/>
            <person name="Yoshida T."/>
            <person name="Shimamura S."/>
            <person name="Takaki Y."/>
            <person name="Nagai Y."/>
            <person name="Toyoda A."/>
            <person name="Suzuki Y."/>
            <person name="Arimoto A."/>
            <person name="Ishii H."/>
            <person name="Satoh N."/>
            <person name="Nishiyama T."/>
            <person name="Hasebe M."/>
            <person name="Maruyama T."/>
            <person name="Minagawa J."/>
            <person name="Obokata J."/>
            <person name="Shigenobu S."/>
        </authorList>
    </citation>
    <scope>NUCLEOTIDE SEQUENCE [LARGE SCALE GENOMIC DNA]</scope>
</reference>
<evidence type="ECO:0000259" key="4">
    <source>
        <dbReference type="PROSITE" id="PS01180"/>
    </source>
</evidence>
<dbReference type="PANTHER" id="PTHR24251">
    <property type="entry name" value="OVOCHYMASE-RELATED"/>
    <property type="match status" value="1"/>
</dbReference>
<dbReference type="Gene3D" id="2.60.120.290">
    <property type="entry name" value="Spermadhesin, CUB domain"/>
    <property type="match status" value="2"/>
</dbReference>
<feature type="domain" description="CUB" evidence="4">
    <location>
        <begin position="7"/>
        <end position="121"/>
    </location>
</feature>
<dbReference type="InterPro" id="IPR000859">
    <property type="entry name" value="CUB_dom"/>
</dbReference>
<dbReference type="SMART" id="SM00042">
    <property type="entry name" value="CUB"/>
    <property type="match status" value="2"/>
</dbReference>
<comment type="caution">
    <text evidence="3">Lacks conserved residue(s) required for the propagation of feature annotation.</text>
</comment>
<dbReference type="PROSITE" id="PS01180">
    <property type="entry name" value="CUB"/>
    <property type="match status" value="2"/>
</dbReference>
<accession>A0AAV4J4N4</accession>
<feature type="domain" description="CUB" evidence="4">
    <location>
        <begin position="122"/>
        <end position="238"/>
    </location>
</feature>
<dbReference type="CDD" id="cd00041">
    <property type="entry name" value="CUB"/>
    <property type="match status" value="2"/>
</dbReference>
<keyword evidence="1" id="KW-0677">Repeat</keyword>
<organism evidence="5 6">
    <name type="scientific">Elysia marginata</name>
    <dbReference type="NCBI Taxonomy" id="1093978"/>
    <lineage>
        <taxon>Eukaryota</taxon>
        <taxon>Metazoa</taxon>
        <taxon>Spiralia</taxon>
        <taxon>Lophotrochozoa</taxon>
        <taxon>Mollusca</taxon>
        <taxon>Gastropoda</taxon>
        <taxon>Heterobranchia</taxon>
        <taxon>Euthyneura</taxon>
        <taxon>Panpulmonata</taxon>
        <taxon>Sacoglossa</taxon>
        <taxon>Placobranchoidea</taxon>
        <taxon>Plakobranchidae</taxon>
        <taxon>Elysia</taxon>
    </lineage>
</organism>
<evidence type="ECO:0000256" key="1">
    <source>
        <dbReference type="ARBA" id="ARBA00022737"/>
    </source>
</evidence>
<evidence type="ECO:0000313" key="5">
    <source>
        <dbReference type="EMBL" id="GFS16226.1"/>
    </source>
</evidence>
<keyword evidence="2" id="KW-1015">Disulfide bond</keyword>
<evidence type="ECO:0000313" key="6">
    <source>
        <dbReference type="Proteomes" id="UP000762676"/>
    </source>
</evidence>
<gene>
    <name evidence="5" type="ORF">ElyMa_004952000</name>
</gene>
<comment type="caution">
    <text evidence="5">The sequence shown here is derived from an EMBL/GenBank/DDBJ whole genome shotgun (WGS) entry which is preliminary data.</text>
</comment>
<dbReference type="Proteomes" id="UP000762676">
    <property type="component" value="Unassembled WGS sequence"/>
</dbReference>
<dbReference type="InterPro" id="IPR035914">
    <property type="entry name" value="Sperma_CUB_dom_sf"/>
</dbReference>
<keyword evidence="6" id="KW-1185">Reference proteome</keyword>
<dbReference type="FunFam" id="2.60.120.290:FF:000013">
    <property type="entry name" value="Membrane frizzled-related protein"/>
    <property type="match status" value="2"/>
</dbReference>
<name>A0AAV4J4N4_9GAST</name>
<evidence type="ECO:0000256" key="2">
    <source>
        <dbReference type="ARBA" id="ARBA00023157"/>
    </source>
</evidence>